<proteinExistence type="predicted"/>
<evidence type="ECO:0000256" key="1">
    <source>
        <dbReference type="SAM" id="MobiDB-lite"/>
    </source>
</evidence>
<accession>A0A1Q9BUY9</accession>
<gene>
    <name evidence="2" type="ORF">AK812_SmicGene45972</name>
</gene>
<feature type="region of interest" description="Disordered" evidence="1">
    <location>
        <begin position="182"/>
        <end position="208"/>
    </location>
</feature>
<dbReference type="EMBL" id="LSRX01003668">
    <property type="protein sequence ID" value="OLP74475.1"/>
    <property type="molecule type" value="Genomic_DNA"/>
</dbReference>
<keyword evidence="3" id="KW-1185">Reference proteome</keyword>
<protein>
    <submittedName>
        <fullName evidence="2">Uncharacterized protein</fullName>
    </submittedName>
</protein>
<dbReference type="AlphaFoldDB" id="A0A1Q9BUY9"/>
<evidence type="ECO:0000313" key="2">
    <source>
        <dbReference type="EMBL" id="OLP74475.1"/>
    </source>
</evidence>
<feature type="non-terminal residue" evidence="2">
    <location>
        <position position="724"/>
    </location>
</feature>
<organism evidence="2 3">
    <name type="scientific">Symbiodinium microadriaticum</name>
    <name type="common">Dinoflagellate</name>
    <name type="synonym">Zooxanthella microadriatica</name>
    <dbReference type="NCBI Taxonomy" id="2951"/>
    <lineage>
        <taxon>Eukaryota</taxon>
        <taxon>Sar</taxon>
        <taxon>Alveolata</taxon>
        <taxon>Dinophyceae</taxon>
        <taxon>Suessiales</taxon>
        <taxon>Symbiodiniaceae</taxon>
        <taxon>Symbiodinium</taxon>
    </lineage>
</organism>
<dbReference type="Proteomes" id="UP000186817">
    <property type="component" value="Unassembled WGS sequence"/>
</dbReference>
<dbReference type="OrthoDB" id="10361326at2759"/>
<comment type="caution">
    <text evidence="2">The sequence shown here is derived from an EMBL/GenBank/DDBJ whole genome shotgun (WGS) entry which is preliminary data.</text>
</comment>
<evidence type="ECO:0000313" key="3">
    <source>
        <dbReference type="Proteomes" id="UP000186817"/>
    </source>
</evidence>
<sequence length="724" mass="79873">MSTPCERALELCAPHLAPFTRQEPLLIVGFHSTGISPFLGLLQASKFPTFKLYLSQPSLDSVRSFAGIRRGMAATLSEIHICADWTKARDRPQRCITCNKVCQLPTQSFDMGLFHFGKGKQQDAAKWMRDHLAAFRPKLLTFIGRLALIECGEASFDLEPEKSAGYSLSELTDLRANFADGPHAQGQKRTLAGEAKSSADQGEDAGETIDKLAIPDGIKEKLLKLELVPCTWSSATSALKGKRVDMLLPQSRDPQAALASMHVLACRMSEISVAGKTLFLDAGRVPSAGPKFTLPPIRSSSQILLATSVGNGQFTLRWVLEHEIWGAYGWDGRLMRLSFYPVQSSKVDCFGGVNVFDPDQYTFSLQQAGEYTCILDPTFFGEHCYVHQFPPSAGQLERSADDYLCRAKTEAHLGLHVPIALLALDPHQLPTKQSVTILGNESLWFGLLVAIHKAVRDPAQMDAEVVQKLGECLRRIKVTFYLCKGSEVMERKWKIDAKASRVESSQTLRGFKRILGYVEISQFLVQQQQKGDAEAVSRFLQGTGINISTKVLSSLFLAHKRLSSASGALRAIESMDSAFGADHFLANSAVLIMLCQRTSIANNPLLADSLLSWVVLGLVTKAITPEDGKHLHVSEKASRDSLIPLVGVELACRRVIQYISAKVFKDGRPKMTDFFGTQEKFNQHFGPDADESKRVETMSRFNETELQVATFLTQVIKGSHAVHK</sequence>
<reference evidence="2 3" key="1">
    <citation type="submission" date="2016-02" db="EMBL/GenBank/DDBJ databases">
        <title>Genome analysis of coral dinoflagellate symbionts highlights evolutionary adaptations to a symbiotic lifestyle.</title>
        <authorList>
            <person name="Aranda M."/>
            <person name="Li Y."/>
            <person name="Liew Y.J."/>
            <person name="Baumgarten S."/>
            <person name="Simakov O."/>
            <person name="Wilson M."/>
            <person name="Piel J."/>
            <person name="Ashoor H."/>
            <person name="Bougouffa S."/>
            <person name="Bajic V.B."/>
            <person name="Ryu T."/>
            <person name="Ravasi T."/>
            <person name="Bayer T."/>
            <person name="Micklem G."/>
            <person name="Kim H."/>
            <person name="Bhak J."/>
            <person name="Lajeunesse T.C."/>
            <person name="Voolstra C.R."/>
        </authorList>
    </citation>
    <scope>NUCLEOTIDE SEQUENCE [LARGE SCALE GENOMIC DNA]</scope>
    <source>
        <strain evidence="2 3">CCMP2467</strain>
    </source>
</reference>
<name>A0A1Q9BUY9_SYMMI</name>